<dbReference type="SUPFAM" id="SSF52047">
    <property type="entry name" value="RNI-like"/>
    <property type="match status" value="1"/>
</dbReference>
<sequence length="365" mass="40908">TFKALHLNANHPDKPEIRILVDGLESNTTIKTFDSDKVSRTRHTYYVKVIESQTHRTLFTLAMTWVPIAETTTEYFFSTIANHPVMFKKHRIISLICITQTLTTLNMRQNQSSDADLDHFGDIRLTTLCIRKNVIGNHGAQNLASGLRDNRTLKTLILSSARIGVAGAKSLADAIQDNTTLTTFVVKHDQIGVQGTEYLANMLKVNKTLVDIDLTDNQISDDGAQLMADVLLQTETLSKLNLCRNDIRVRGAKSIANALQNNTTLIVLDLTRNTILREGAHYLANALEMNKTLKEMYVSCNQIGDGGVEYFRVSLEKNITLTKLHIGSNDITNTMHKEKLYSNNLRDLMSGQAPSQGESNPFYYY</sequence>
<feature type="non-terminal residue" evidence="1">
    <location>
        <position position="1"/>
    </location>
</feature>
<organism evidence="1 2">
    <name type="scientific">Adineta ricciae</name>
    <name type="common">Rotifer</name>
    <dbReference type="NCBI Taxonomy" id="249248"/>
    <lineage>
        <taxon>Eukaryota</taxon>
        <taxon>Metazoa</taxon>
        <taxon>Spiralia</taxon>
        <taxon>Gnathifera</taxon>
        <taxon>Rotifera</taxon>
        <taxon>Eurotatoria</taxon>
        <taxon>Bdelloidea</taxon>
        <taxon>Adinetida</taxon>
        <taxon>Adinetidae</taxon>
        <taxon>Adineta</taxon>
    </lineage>
</organism>
<dbReference type="SMART" id="SM00368">
    <property type="entry name" value="LRR_RI"/>
    <property type="match status" value="7"/>
</dbReference>
<dbReference type="InterPro" id="IPR032675">
    <property type="entry name" value="LRR_dom_sf"/>
</dbReference>
<dbReference type="Gene3D" id="3.80.10.10">
    <property type="entry name" value="Ribonuclease Inhibitor"/>
    <property type="match status" value="2"/>
</dbReference>
<comment type="caution">
    <text evidence="1">The sequence shown here is derived from an EMBL/GenBank/DDBJ whole genome shotgun (WGS) entry which is preliminary data.</text>
</comment>
<proteinExistence type="predicted"/>
<dbReference type="InterPro" id="IPR052394">
    <property type="entry name" value="LRR-containing"/>
</dbReference>
<gene>
    <name evidence="1" type="ORF">XAT740_LOCUS7016</name>
</gene>
<dbReference type="AlphaFoldDB" id="A0A813YAE0"/>
<dbReference type="Proteomes" id="UP000663828">
    <property type="component" value="Unassembled WGS sequence"/>
</dbReference>
<dbReference type="PANTHER" id="PTHR24114">
    <property type="entry name" value="LEUCINE RICH REPEAT FAMILY PROTEIN"/>
    <property type="match status" value="1"/>
</dbReference>
<keyword evidence="2" id="KW-1185">Reference proteome</keyword>
<dbReference type="Pfam" id="PF13516">
    <property type="entry name" value="LRR_6"/>
    <property type="match status" value="5"/>
</dbReference>
<name>A0A813YAE0_ADIRI</name>
<reference evidence="1" key="1">
    <citation type="submission" date="2021-02" db="EMBL/GenBank/DDBJ databases">
        <authorList>
            <person name="Nowell W R."/>
        </authorList>
    </citation>
    <scope>NUCLEOTIDE SEQUENCE</scope>
</reference>
<evidence type="ECO:0000313" key="2">
    <source>
        <dbReference type="Proteomes" id="UP000663828"/>
    </source>
</evidence>
<dbReference type="EMBL" id="CAJNOR010000329">
    <property type="protein sequence ID" value="CAF0881347.1"/>
    <property type="molecule type" value="Genomic_DNA"/>
</dbReference>
<accession>A0A813YAE0</accession>
<protein>
    <submittedName>
        <fullName evidence="1">Uncharacterized protein</fullName>
    </submittedName>
</protein>
<dbReference type="PANTHER" id="PTHR24114:SF2">
    <property type="entry name" value="F-BOX DOMAIN-CONTAINING PROTEIN-RELATED"/>
    <property type="match status" value="1"/>
</dbReference>
<evidence type="ECO:0000313" key="1">
    <source>
        <dbReference type="EMBL" id="CAF0881347.1"/>
    </source>
</evidence>
<dbReference type="InterPro" id="IPR001611">
    <property type="entry name" value="Leu-rich_rpt"/>
</dbReference>